<dbReference type="RefSeq" id="WP_022607701.1">
    <property type="nucleotide sequence ID" value="NZ_ASSJ01000059.1"/>
</dbReference>
<reference evidence="6 7" key="1">
    <citation type="submission" date="2013-05" db="EMBL/GenBank/DDBJ databases">
        <title>Draft genome sequence of Rubidibacter lacunae KORDI 51-2.</title>
        <authorList>
            <person name="Choi D.H."/>
            <person name="Noh J.H."/>
            <person name="Kwon K.-K."/>
            <person name="Lee J.-H."/>
            <person name="Ryu J.-Y."/>
        </authorList>
    </citation>
    <scope>NUCLEOTIDE SEQUENCE [LARGE SCALE GENOMIC DNA]</scope>
    <source>
        <strain evidence="6 7">KORDI 51-2</strain>
    </source>
</reference>
<comment type="similarity">
    <text evidence="2">Belongs to the bacterial solute-binding protein 8 family.</text>
</comment>
<comment type="subcellular location">
    <subcellularLocation>
        <location evidence="1">Cell envelope</location>
    </subcellularLocation>
</comment>
<dbReference type="EMBL" id="ASSJ01000059">
    <property type="protein sequence ID" value="ERN40997.1"/>
    <property type="molecule type" value="Genomic_DNA"/>
</dbReference>
<comment type="caution">
    <text evidence="6">The sequence shown here is derived from an EMBL/GenBank/DDBJ whole genome shotgun (WGS) entry which is preliminary data.</text>
</comment>
<keyword evidence="3" id="KW-0813">Transport</keyword>
<dbReference type="Gene3D" id="3.40.50.1980">
    <property type="entry name" value="Nitrogenase molybdenum iron protein domain"/>
    <property type="match status" value="2"/>
</dbReference>
<dbReference type="Proteomes" id="UP000016960">
    <property type="component" value="Unassembled WGS sequence"/>
</dbReference>
<evidence type="ECO:0000256" key="2">
    <source>
        <dbReference type="ARBA" id="ARBA00008814"/>
    </source>
</evidence>
<dbReference type="eggNOG" id="COG0614">
    <property type="taxonomic scope" value="Bacteria"/>
</dbReference>
<dbReference type="Pfam" id="PF01497">
    <property type="entry name" value="Peripla_BP_2"/>
    <property type="match status" value="1"/>
</dbReference>
<organism evidence="6 7">
    <name type="scientific">Rubidibacter lacunae KORDI 51-2</name>
    <dbReference type="NCBI Taxonomy" id="582515"/>
    <lineage>
        <taxon>Bacteria</taxon>
        <taxon>Bacillati</taxon>
        <taxon>Cyanobacteriota</taxon>
        <taxon>Cyanophyceae</taxon>
        <taxon>Oscillatoriophycideae</taxon>
        <taxon>Chroococcales</taxon>
        <taxon>Aphanothecaceae</taxon>
        <taxon>Rubidibacter</taxon>
    </lineage>
</organism>
<dbReference type="AlphaFoldDB" id="U5DJ89"/>
<gene>
    <name evidence="6" type="ORF">KR51_00024500</name>
</gene>
<dbReference type="PROSITE" id="PS50983">
    <property type="entry name" value="FE_B12_PBP"/>
    <property type="match status" value="1"/>
</dbReference>
<dbReference type="PANTHER" id="PTHR30532">
    <property type="entry name" value="IRON III DICITRATE-BINDING PERIPLASMIC PROTEIN"/>
    <property type="match status" value="1"/>
</dbReference>
<keyword evidence="7" id="KW-1185">Reference proteome</keyword>
<dbReference type="GO" id="GO:1901678">
    <property type="term" value="P:iron coordination entity transport"/>
    <property type="evidence" value="ECO:0007669"/>
    <property type="project" value="UniProtKB-ARBA"/>
</dbReference>
<sequence length="336" mass="36246">MPLISKAVLVESGQLYWLRRRWRRAIALALASCCAVVVLSGCLGISPPSDRALPMGPSRTVVDAIGPVEVPETPQRVVVLDTAPLDAALALGTKPIGSIVYGEGFPAYLGDRTDGIEVVGQGNAPNLEAILKLKPDLILGSTIGIKSIYKPLSRIAPVVLTEGSGRSGEWAENFRLYAEALGKTAEAEQLLAEHDRKIAAIRSRLGNPEDTTVSIIGILQGEPYFYTANSFSGSVLQDIGFSRPSAQARPRRWAARASREDLASLDGDTIFLVYSPSRDGVTSLDEFVRDPLWSKLGAVQQERVYEVRGEVWAVGRNIIAANQIADDVAQLLLETE</sequence>
<dbReference type="SUPFAM" id="SSF53807">
    <property type="entry name" value="Helical backbone' metal receptor"/>
    <property type="match status" value="1"/>
</dbReference>
<accession>U5DJ89</accession>
<evidence type="ECO:0000313" key="7">
    <source>
        <dbReference type="Proteomes" id="UP000016960"/>
    </source>
</evidence>
<evidence type="ECO:0000256" key="4">
    <source>
        <dbReference type="ARBA" id="ARBA00022729"/>
    </source>
</evidence>
<dbReference type="PANTHER" id="PTHR30532:SF25">
    <property type="entry name" value="IRON(III) DICITRATE-BINDING PERIPLASMIC PROTEIN"/>
    <property type="match status" value="1"/>
</dbReference>
<name>U5DJ89_9CHRO</name>
<proteinExistence type="inferred from homology"/>
<dbReference type="FunCoup" id="U5DJ89">
    <property type="interactions" value="6"/>
</dbReference>
<feature type="domain" description="Fe/B12 periplasmic-binding" evidence="5">
    <location>
        <begin position="76"/>
        <end position="336"/>
    </location>
</feature>
<dbReference type="GO" id="GO:0030288">
    <property type="term" value="C:outer membrane-bounded periplasmic space"/>
    <property type="evidence" value="ECO:0007669"/>
    <property type="project" value="TreeGrafter"/>
</dbReference>
<dbReference type="InParanoid" id="U5DJ89"/>
<evidence type="ECO:0000256" key="3">
    <source>
        <dbReference type="ARBA" id="ARBA00022448"/>
    </source>
</evidence>
<dbReference type="InterPro" id="IPR051313">
    <property type="entry name" value="Bact_iron-sidero_bind"/>
</dbReference>
<evidence type="ECO:0000256" key="1">
    <source>
        <dbReference type="ARBA" id="ARBA00004196"/>
    </source>
</evidence>
<dbReference type="CDD" id="cd01146">
    <property type="entry name" value="FhuD"/>
    <property type="match status" value="1"/>
</dbReference>
<evidence type="ECO:0000259" key="5">
    <source>
        <dbReference type="PROSITE" id="PS50983"/>
    </source>
</evidence>
<protein>
    <submittedName>
        <fullName evidence="6">ABC-type Fe3+-hydroxamate transport system, periplasmic component</fullName>
    </submittedName>
</protein>
<keyword evidence="4" id="KW-0732">Signal</keyword>
<dbReference type="STRING" id="582515.KR51_00024500"/>
<evidence type="ECO:0000313" key="6">
    <source>
        <dbReference type="EMBL" id="ERN40997.1"/>
    </source>
</evidence>
<dbReference type="InterPro" id="IPR002491">
    <property type="entry name" value="ABC_transptr_periplasmic_BD"/>
</dbReference>